<feature type="domain" description="Aminoglycoside phosphotransferase" evidence="1">
    <location>
        <begin position="191"/>
        <end position="391"/>
    </location>
</feature>
<protein>
    <recommendedName>
        <fullName evidence="1">Aminoglycoside phosphotransferase domain-containing protein</fullName>
    </recommendedName>
</protein>
<proteinExistence type="predicted"/>
<comment type="caution">
    <text evidence="2">The sequence shown here is derived from an EMBL/GenBank/DDBJ whole genome shotgun (WGS) entry which is preliminary data.</text>
</comment>
<dbReference type="InterPro" id="IPR002575">
    <property type="entry name" value="Aminoglycoside_PTrfase"/>
</dbReference>
<dbReference type="Proteomes" id="UP000257240">
    <property type="component" value="Unassembled WGS sequence"/>
</dbReference>
<gene>
    <name evidence="2" type="ORF">DCE01_03735</name>
</gene>
<sequence>MDEEGKFLGVDPLYVPERCCKKTGFTGIAVYSPEFLNFLPEGPSTVLEGWVEALKKGYPIYTYELKGAWFDIGTPASYLKTLVYLLRTQGENLYVCPEVATDGVEFQGYVSVEVASQLEKGTFLENVAVISPESIVSGRFKDGILGKDFFIQVPREQFLPHSEEGFLIGYGGSDRKFYRINGLVKMKVERLNEDFFRTVEFQKFFHDKGVKVPHILQVSQEKGEVFFEDLGDLSLYNWLKGKRNLTLIKEMYQKVLDEVVKLHTIPVDDAVINKFRKFDYEHFRWETHYFKEKFLHSFLKISDEEILKQEFEQLARISDSFPKNLIHRDLQCQNIMIKNGTPYLIDYQGARIGPPGYDIASLLWDPYYQLEKHLREELLGYYIEKRKKLDPYFEQQPFLDSLIYLRIQRHLQALGAYANLSLFKGKKYFLKFIPQALIYLREEVKELGWSGLEEMVDEIYEKLMVEPVGLEPTTS</sequence>
<dbReference type="AlphaFoldDB" id="A0A3B8N6K2"/>
<reference evidence="2 3" key="1">
    <citation type="journal article" date="2018" name="Nat. Biotechnol.">
        <title>A standardized bacterial taxonomy based on genome phylogeny substantially revises the tree of life.</title>
        <authorList>
            <person name="Parks D.H."/>
            <person name="Chuvochina M."/>
            <person name="Waite D.W."/>
            <person name="Rinke C."/>
            <person name="Skarshewski A."/>
            <person name="Chaumeil P.A."/>
            <person name="Hugenholtz P."/>
        </authorList>
    </citation>
    <scope>NUCLEOTIDE SEQUENCE [LARGE SCALE GENOMIC DNA]</scope>
    <source>
        <strain evidence="2">UBA12529</strain>
    </source>
</reference>
<dbReference type="Pfam" id="PF01636">
    <property type="entry name" value="APH"/>
    <property type="match status" value="1"/>
</dbReference>
<evidence type="ECO:0000313" key="2">
    <source>
        <dbReference type="EMBL" id="HAA83878.1"/>
    </source>
</evidence>
<dbReference type="EMBL" id="DLVE01000051">
    <property type="protein sequence ID" value="HAA83878.1"/>
    <property type="molecule type" value="Genomic_DNA"/>
</dbReference>
<dbReference type="Gene3D" id="3.90.550.10">
    <property type="entry name" value="Spore Coat Polysaccharide Biosynthesis Protein SpsA, Chain A"/>
    <property type="match status" value="1"/>
</dbReference>
<dbReference type="Gene3D" id="3.90.1200.10">
    <property type="match status" value="1"/>
</dbReference>
<organism evidence="2 3">
    <name type="scientific">Thermodesulfobacterium commune</name>
    <dbReference type="NCBI Taxonomy" id="1741"/>
    <lineage>
        <taxon>Bacteria</taxon>
        <taxon>Pseudomonadati</taxon>
        <taxon>Thermodesulfobacteriota</taxon>
        <taxon>Thermodesulfobacteria</taxon>
        <taxon>Thermodesulfobacteriales</taxon>
        <taxon>Thermodesulfobacteriaceae</taxon>
        <taxon>Thermodesulfobacterium</taxon>
    </lineage>
</organism>
<dbReference type="InterPro" id="IPR011009">
    <property type="entry name" value="Kinase-like_dom_sf"/>
</dbReference>
<dbReference type="InterPro" id="IPR029044">
    <property type="entry name" value="Nucleotide-diphossugar_trans"/>
</dbReference>
<evidence type="ECO:0000313" key="3">
    <source>
        <dbReference type="Proteomes" id="UP000257240"/>
    </source>
</evidence>
<dbReference type="SUPFAM" id="SSF53448">
    <property type="entry name" value="Nucleotide-diphospho-sugar transferases"/>
    <property type="match status" value="1"/>
</dbReference>
<name>A0A3B8N6K2_9BACT</name>
<evidence type="ECO:0000259" key="1">
    <source>
        <dbReference type="Pfam" id="PF01636"/>
    </source>
</evidence>
<accession>A0A3B8N6K2</accession>
<dbReference type="SUPFAM" id="SSF56112">
    <property type="entry name" value="Protein kinase-like (PK-like)"/>
    <property type="match status" value="1"/>
</dbReference>